<feature type="transmembrane region" description="Helical" evidence="1">
    <location>
        <begin position="875"/>
        <end position="895"/>
    </location>
</feature>
<protein>
    <submittedName>
        <fullName evidence="2">Uncharacterized protein</fullName>
    </submittedName>
</protein>
<organism evidence="2 3">
    <name type="scientific">Aphanomyces astaci</name>
    <name type="common">Crayfish plague agent</name>
    <dbReference type="NCBI Taxonomy" id="112090"/>
    <lineage>
        <taxon>Eukaryota</taxon>
        <taxon>Sar</taxon>
        <taxon>Stramenopiles</taxon>
        <taxon>Oomycota</taxon>
        <taxon>Saprolegniomycetes</taxon>
        <taxon>Saprolegniales</taxon>
        <taxon>Verrucalvaceae</taxon>
        <taxon>Aphanomyces</taxon>
    </lineage>
</organism>
<gene>
    <name evidence="2" type="ORF">DYB28_010579</name>
</gene>
<keyword evidence="1" id="KW-0812">Transmembrane</keyword>
<evidence type="ECO:0000313" key="3">
    <source>
        <dbReference type="Proteomes" id="UP000275652"/>
    </source>
</evidence>
<dbReference type="Proteomes" id="UP000275652">
    <property type="component" value="Unassembled WGS sequence"/>
</dbReference>
<evidence type="ECO:0000256" key="1">
    <source>
        <dbReference type="SAM" id="Phobius"/>
    </source>
</evidence>
<evidence type="ECO:0000313" key="2">
    <source>
        <dbReference type="EMBL" id="RLO08781.1"/>
    </source>
</evidence>
<feature type="transmembrane region" description="Helical" evidence="1">
    <location>
        <begin position="757"/>
        <end position="780"/>
    </location>
</feature>
<reference evidence="2 3" key="1">
    <citation type="journal article" date="2018" name="J. Invertebr. Pathol.">
        <title>New genotyping method for the causative agent of crayfish plague (Aphanomyces astaci) based on whole genome data.</title>
        <authorList>
            <person name="Minardi D."/>
            <person name="Studholme D.J."/>
            <person name="van der Giezen M."/>
            <person name="Pretto T."/>
            <person name="Oidtmann B."/>
        </authorList>
    </citation>
    <scope>NUCLEOTIDE SEQUENCE [LARGE SCALE GENOMIC DNA]</scope>
    <source>
        <strain evidence="2 3">KB13</strain>
    </source>
</reference>
<feature type="transmembrane region" description="Helical" evidence="1">
    <location>
        <begin position="792"/>
        <end position="811"/>
    </location>
</feature>
<feature type="transmembrane region" description="Helical" evidence="1">
    <location>
        <begin position="37"/>
        <end position="59"/>
    </location>
</feature>
<feature type="non-terminal residue" evidence="2">
    <location>
        <position position="1"/>
    </location>
</feature>
<keyword evidence="1" id="KW-1133">Transmembrane helix</keyword>
<dbReference type="AlphaFoldDB" id="A0A9X8E3U4"/>
<name>A0A9X8E3U4_APHAT</name>
<dbReference type="EMBL" id="QUTI01021102">
    <property type="protein sequence ID" value="RLO08781.1"/>
    <property type="molecule type" value="Genomic_DNA"/>
</dbReference>
<comment type="caution">
    <text evidence="2">The sequence shown here is derived from an EMBL/GenBank/DDBJ whole genome shotgun (WGS) entry which is preliminary data.</text>
</comment>
<accession>A0A9X8E3U4</accession>
<proteinExistence type="predicted"/>
<sequence length="993" mass="111563">MSPPRVAPRRSVYTDVLEQPHNTTTDQPSSDASSFRVYVEILLGYSYMLLSLGCSFYYMHIVTPYLANDMRLREFNQSGGLSFLVDLANSHWVLPTLNATAWDITHTAFVKDYSSDATRLTNQPAYARRMLLEDTRLEAAIGRMMRASIDSLMNLPTQYCWVDFKQVWELAHTKRRQARCRLRDIDNAAVYLEATLRLADWARWQLHVGPLFHDAIVSGLQPAEQGQAWLRSVSSAVVVNKHIESTYWRQHGLTRYTLQWQNYQQDGLDEFVVVSNMFSAHSVRVKRIPFSLQRDVRWSSWVAYWGLFNDWALAKGVLVDQNVTLVTNNVTTSVQDRNFVEFAGFSGPLNTPTPRLIQSILGPFLSIDMRYVPLPEPLVAVYDEFLSTVHPVWRLPAYLALPDIKLDPIPVAWTATSTAYFGGNPFCVESPAYFQQNFGFDTSCDEVQRYALQVDRTSVLFALALTKQHDAHASNLCALCEDTVDECVSFVQDATRVMTLLLPLLQINTLSLRRSAALESIQHVEIVQLVKQPRNASTISLVRHAVADDDDAWASWSFFGWVMIYDWIRGHREVVSLEGDLSTLTLISGRYDLITFEVDPNDIPTRTGFTLWCLLQYVSLALTGIASLVVAYSLLNRFSVIGRNLFRFNRVTGCRVEFRPLTRHRGHNARPRGRTWVESMVVSGEALWLVYVVQDFIVVALHEAQWTGPVASIVTWIVLVMVDVWTPYDLSAVASRHCVATAGGHSCTMGTIYASSVYRVCLTLGVMFLAIVGSVCAGKVWTAWSKNPPVEAPVATLLLPAAIGAFMDVPVQVSAGAQTMDTSHACWRGCFRSCERGTHLMKHANQVNGVANLGPHAALVRVATKSRRAAWLHRFQVACSFAYMAITLWTSVSFVQLSTASVGNDLFWDDFNSSGTHTFMANWLNLELLAPGTANVLAVDYIDTAMYNSTDSIIHMSPLYANWIQYEEGRNVTRAVQGLRRMGAIDALWISTQ</sequence>
<keyword evidence="1" id="KW-0472">Membrane</keyword>
<feature type="transmembrane region" description="Helical" evidence="1">
    <location>
        <begin position="614"/>
        <end position="635"/>
    </location>
</feature>